<name>A0A2J6TEL8_9HELO</name>
<dbReference type="EMBL" id="KZ613786">
    <property type="protein sequence ID" value="PMD61485.1"/>
    <property type="molecule type" value="Genomic_DNA"/>
</dbReference>
<dbReference type="OrthoDB" id="5314997at2759"/>
<dbReference type="InParanoid" id="A0A2J6TEL8"/>
<accession>A0A2J6TEL8</accession>
<gene>
    <name evidence="1" type="ORF">K444DRAFT_371610</name>
</gene>
<evidence type="ECO:0000313" key="1">
    <source>
        <dbReference type="EMBL" id="PMD61485.1"/>
    </source>
</evidence>
<keyword evidence="2" id="KW-1185">Reference proteome</keyword>
<dbReference type="AlphaFoldDB" id="A0A2J6TEL8"/>
<evidence type="ECO:0000313" key="2">
    <source>
        <dbReference type="Proteomes" id="UP000235371"/>
    </source>
</evidence>
<reference evidence="1 2" key="1">
    <citation type="submission" date="2016-04" db="EMBL/GenBank/DDBJ databases">
        <title>A degradative enzymes factory behind the ericoid mycorrhizal symbiosis.</title>
        <authorList>
            <consortium name="DOE Joint Genome Institute"/>
            <person name="Martino E."/>
            <person name="Morin E."/>
            <person name="Grelet G."/>
            <person name="Kuo A."/>
            <person name="Kohler A."/>
            <person name="Daghino S."/>
            <person name="Barry K."/>
            <person name="Choi C."/>
            <person name="Cichocki N."/>
            <person name="Clum A."/>
            <person name="Copeland A."/>
            <person name="Hainaut M."/>
            <person name="Haridas S."/>
            <person name="Labutti K."/>
            <person name="Lindquist E."/>
            <person name="Lipzen A."/>
            <person name="Khouja H.-R."/>
            <person name="Murat C."/>
            <person name="Ohm R."/>
            <person name="Olson A."/>
            <person name="Spatafora J."/>
            <person name="Veneault-Fourrey C."/>
            <person name="Henrissat B."/>
            <person name="Grigoriev I."/>
            <person name="Martin F."/>
            <person name="Perotto S."/>
        </authorList>
    </citation>
    <scope>NUCLEOTIDE SEQUENCE [LARGE SCALE GENOMIC DNA]</scope>
    <source>
        <strain evidence="1 2">E</strain>
    </source>
</reference>
<dbReference type="RefSeq" id="XP_024738389.1">
    <property type="nucleotide sequence ID" value="XM_024872281.1"/>
</dbReference>
<protein>
    <submittedName>
        <fullName evidence="1">Uncharacterized protein</fullName>
    </submittedName>
</protein>
<dbReference type="Proteomes" id="UP000235371">
    <property type="component" value="Unassembled WGS sequence"/>
</dbReference>
<dbReference type="GeneID" id="36580362"/>
<sequence length="94" mass="10502">MEAKGIPTHPFDTNTCNKSNLNCSYSASTTSNNQEWIPPFRFLDQPREVRDMVYNSSLSCPRESLQTVSPTAEQQRLINGGATELPNTITNIPQ</sequence>
<organism evidence="1 2">
    <name type="scientific">Hyaloscypha bicolor E</name>
    <dbReference type="NCBI Taxonomy" id="1095630"/>
    <lineage>
        <taxon>Eukaryota</taxon>
        <taxon>Fungi</taxon>
        <taxon>Dikarya</taxon>
        <taxon>Ascomycota</taxon>
        <taxon>Pezizomycotina</taxon>
        <taxon>Leotiomycetes</taxon>
        <taxon>Helotiales</taxon>
        <taxon>Hyaloscyphaceae</taxon>
        <taxon>Hyaloscypha</taxon>
        <taxon>Hyaloscypha bicolor</taxon>
    </lineage>
</organism>
<proteinExistence type="predicted"/>